<dbReference type="AlphaFoldDB" id="A0AAV4P706"/>
<evidence type="ECO:0000256" key="1">
    <source>
        <dbReference type="SAM" id="MobiDB-lite"/>
    </source>
</evidence>
<accession>A0AAV4P706</accession>
<gene>
    <name evidence="2" type="ORF">CDAR_621601</name>
</gene>
<evidence type="ECO:0000313" key="3">
    <source>
        <dbReference type="Proteomes" id="UP001054837"/>
    </source>
</evidence>
<dbReference type="Proteomes" id="UP001054837">
    <property type="component" value="Unassembled WGS sequence"/>
</dbReference>
<evidence type="ECO:0000313" key="2">
    <source>
        <dbReference type="EMBL" id="GIX92273.1"/>
    </source>
</evidence>
<reference evidence="2 3" key="1">
    <citation type="submission" date="2021-06" db="EMBL/GenBank/DDBJ databases">
        <title>Caerostris darwini draft genome.</title>
        <authorList>
            <person name="Kono N."/>
            <person name="Arakawa K."/>
        </authorList>
    </citation>
    <scope>NUCLEOTIDE SEQUENCE [LARGE SCALE GENOMIC DNA]</scope>
</reference>
<protein>
    <submittedName>
        <fullName evidence="2">Uncharacterized protein</fullName>
    </submittedName>
</protein>
<comment type="caution">
    <text evidence="2">The sequence shown here is derived from an EMBL/GenBank/DDBJ whole genome shotgun (WGS) entry which is preliminary data.</text>
</comment>
<name>A0AAV4P706_9ARAC</name>
<keyword evidence="3" id="KW-1185">Reference proteome</keyword>
<proteinExistence type="predicted"/>
<organism evidence="2 3">
    <name type="scientific">Caerostris darwini</name>
    <dbReference type="NCBI Taxonomy" id="1538125"/>
    <lineage>
        <taxon>Eukaryota</taxon>
        <taxon>Metazoa</taxon>
        <taxon>Ecdysozoa</taxon>
        <taxon>Arthropoda</taxon>
        <taxon>Chelicerata</taxon>
        <taxon>Arachnida</taxon>
        <taxon>Araneae</taxon>
        <taxon>Araneomorphae</taxon>
        <taxon>Entelegynae</taxon>
        <taxon>Araneoidea</taxon>
        <taxon>Araneidae</taxon>
        <taxon>Caerostris</taxon>
    </lineage>
</organism>
<feature type="region of interest" description="Disordered" evidence="1">
    <location>
        <begin position="54"/>
        <end position="76"/>
    </location>
</feature>
<dbReference type="EMBL" id="BPLQ01002387">
    <property type="protein sequence ID" value="GIX92273.1"/>
    <property type="molecule type" value="Genomic_DNA"/>
</dbReference>
<sequence length="98" mass="10838">MPIMPGARDAMGNLTQGDTIPQRYLCLLLTQNVDSEASHGMGGRKKKNHLLLLEGTQDEKTDSKHTPRTNKSGVEEHMFFGPADPIQYAASKNVFLIK</sequence>